<proteinExistence type="predicted"/>
<reference evidence="1" key="1">
    <citation type="submission" date="2021-06" db="EMBL/GenBank/DDBJ databases">
        <authorList>
            <person name="Kallberg Y."/>
            <person name="Tangrot J."/>
            <person name="Rosling A."/>
        </authorList>
    </citation>
    <scope>NUCLEOTIDE SEQUENCE</scope>
    <source>
        <strain evidence="1">FL130A</strain>
    </source>
</reference>
<sequence length="64" mass="7471">MELSISQERRFHSIANLKEITNLIFKVHVNMVRYIIDGAAFNDYTTMTPNQNNTSSLLFESYSR</sequence>
<evidence type="ECO:0000313" key="2">
    <source>
        <dbReference type="Proteomes" id="UP000789508"/>
    </source>
</evidence>
<dbReference type="EMBL" id="CAJVPS010001346">
    <property type="protein sequence ID" value="CAG8534635.1"/>
    <property type="molecule type" value="Genomic_DNA"/>
</dbReference>
<protein>
    <submittedName>
        <fullName evidence="1">1867_t:CDS:1</fullName>
    </submittedName>
</protein>
<accession>A0A9N9AJ72</accession>
<dbReference type="AlphaFoldDB" id="A0A9N9AJ72"/>
<evidence type="ECO:0000313" key="1">
    <source>
        <dbReference type="EMBL" id="CAG8534635.1"/>
    </source>
</evidence>
<dbReference type="Proteomes" id="UP000789508">
    <property type="component" value="Unassembled WGS sequence"/>
</dbReference>
<gene>
    <name evidence="1" type="ORF">ALEPTO_LOCUS5109</name>
</gene>
<keyword evidence="2" id="KW-1185">Reference proteome</keyword>
<organism evidence="1 2">
    <name type="scientific">Ambispora leptoticha</name>
    <dbReference type="NCBI Taxonomy" id="144679"/>
    <lineage>
        <taxon>Eukaryota</taxon>
        <taxon>Fungi</taxon>
        <taxon>Fungi incertae sedis</taxon>
        <taxon>Mucoromycota</taxon>
        <taxon>Glomeromycotina</taxon>
        <taxon>Glomeromycetes</taxon>
        <taxon>Archaeosporales</taxon>
        <taxon>Ambisporaceae</taxon>
        <taxon>Ambispora</taxon>
    </lineage>
</organism>
<name>A0A9N9AJ72_9GLOM</name>
<comment type="caution">
    <text evidence="1">The sequence shown here is derived from an EMBL/GenBank/DDBJ whole genome shotgun (WGS) entry which is preliminary data.</text>
</comment>